<evidence type="ECO:0000256" key="1">
    <source>
        <dbReference type="ARBA" id="ARBA00001966"/>
    </source>
</evidence>
<dbReference type="SUPFAM" id="SSF52242">
    <property type="entry name" value="Cobalamin (vitamin B12)-binding domain"/>
    <property type="match status" value="1"/>
</dbReference>
<dbReference type="Gene3D" id="3.80.30.20">
    <property type="entry name" value="tm_1862 like domain"/>
    <property type="match status" value="1"/>
</dbReference>
<dbReference type="PROSITE" id="PS51918">
    <property type="entry name" value="RADICAL_SAM"/>
    <property type="match status" value="1"/>
</dbReference>
<keyword evidence="2" id="KW-0949">S-adenosyl-L-methionine</keyword>
<dbReference type="SFLD" id="SFLDS00029">
    <property type="entry name" value="Radical_SAM"/>
    <property type="match status" value="1"/>
</dbReference>
<dbReference type="SFLD" id="SFLDG01123">
    <property type="entry name" value="methyltransferase_(Class_B)"/>
    <property type="match status" value="1"/>
</dbReference>
<evidence type="ECO:0000256" key="4">
    <source>
        <dbReference type="ARBA" id="ARBA00023004"/>
    </source>
</evidence>
<dbReference type="Pfam" id="PF02310">
    <property type="entry name" value="B12-binding"/>
    <property type="match status" value="1"/>
</dbReference>
<dbReference type="InterPro" id="IPR006638">
    <property type="entry name" value="Elp3/MiaA/NifB-like_rSAM"/>
</dbReference>
<dbReference type="RefSeq" id="WP_119855779.1">
    <property type="nucleotide sequence ID" value="NZ_QYYD01000005.1"/>
</dbReference>
<organism evidence="8 9">
    <name type="scientific">Rhodopseudomonas palustris</name>
    <dbReference type="NCBI Taxonomy" id="1076"/>
    <lineage>
        <taxon>Bacteria</taxon>
        <taxon>Pseudomonadati</taxon>
        <taxon>Pseudomonadota</taxon>
        <taxon>Alphaproteobacteria</taxon>
        <taxon>Hyphomicrobiales</taxon>
        <taxon>Nitrobacteraceae</taxon>
        <taxon>Rhodopseudomonas</taxon>
    </lineage>
</organism>
<name>A0A418VJH7_RHOPL</name>
<gene>
    <name evidence="8" type="ORF">D4Q52_06760</name>
</gene>
<dbReference type="Proteomes" id="UP000285523">
    <property type="component" value="Unassembled WGS sequence"/>
</dbReference>
<dbReference type="Gene3D" id="3.40.50.280">
    <property type="entry name" value="Cobalamin-binding domain"/>
    <property type="match status" value="1"/>
</dbReference>
<dbReference type="PANTHER" id="PTHR43409">
    <property type="entry name" value="ANAEROBIC MAGNESIUM-PROTOPORPHYRIN IX MONOMETHYL ESTER CYCLASE-RELATED"/>
    <property type="match status" value="1"/>
</dbReference>
<reference evidence="8 9" key="1">
    <citation type="submission" date="2018-09" db="EMBL/GenBank/DDBJ databases">
        <title>Draft genome sequence of Rhodopseudomonas palustris 2.1.18.</title>
        <authorList>
            <person name="Robertson S.L."/>
            <person name="Meyer T.E."/>
            <person name="Kyndt J.A."/>
        </authorList>
    </citation>
    <scope>NUCLEOTIDE SEQUENCE [LARGE SCALE GENOMIC DNA]</scope>
    <source>
        <strain evidence="8 9">2.1.18</strain>
    </source>
</reference>
<evidence type="ECO:0000256" key="2">
    <source>
        <dbReference type="ARBA" id="ARBA00022691"/>
    </source>
</evidence>
<dbReference type="GO" id="GO:0031419">
    <property type="term" value="F:cobalamin binding"/>
    <property type="evidence" value="ECO:0007669"/>
    <property type="project" value="InterPro"/>
</dbReference>
<keyword evidence="5" id="KW-0411">Iron-sulfur</keyword>
<dbReference type="SMART" id="SM00729">
    <property type="entry name" value="Elp3"/>
    <property type="match status" value="1"/>
</dbReference>
<dbReference type="AlphaFoldDB" id="A0A418VJH7"/>
<proteinExistence type="predicted"/>
<dbReference type="PROSITE" id="PS51332">
    <property type="entry name" value="B12_BINDING"/>
    <property type="match status" value="1"/>
</dbReference>
<dbReference type="InterPro" id="IPR058240">
    <property type="entry name" value="rSAM_sf"/>
</dbReference>
<dbReference type="InterPro" id="IPR006158">
    <property type="entry name" value="Cobalamin-bd"/>
</dbReference>
<protein>
    <submittedName>
        <fullName evidence="8">Radical SAM protein</fullName>
    </submittedName>
</protein>
<feature type="domain" description="Radical SAM core" evidence="7">
    <location>
        <begin position="178"/>
        <end position="389"/>
    </location>
</feature>
<dbReference type="GO" id="GO:0005829">
    <property type="term" value="C:cytosol"/>
    <property type="evidence" value="ECO:0007669"/>
    <property type="project" value="TreeGrafter"/>
</dbReference>
<dbReference type="SUPFAM" id="SSF102114">
    <property type="entry name" value="Radical SAM enzymes"/>
    <property type="match status" value="1"/>
</dbReference>
<keyword evidence="3" id="KW-0479">Metal-binding</keyword>
<dbReference type="InterPro" id="IPR051198">
    <property type="entry name" value="BchE-like"/>
</dbReference>
<evidence type="ECO:0000259" key="6">
    <source>
        <dbReference type="PROSITE" id="PS51332"/>
    </source>
</evidence>
<evidence type="ECO:0000313" key="8">
    <source>
        <dbReference type="EMBL" id="RJF76310.1"/>
    </source>
</evidence>
<dbReference type="SFLD" id="SFLDG01082">
    <property type="entry name" value="B12-binding_domain_containing"/>
    <property type="match status" value="1"/>
</dbReference>
<dbReference type="InterPro" id="IPR023404">
    <property type="entry name" value="rSAM_horseshoe"/>
</dbReference>
<feature type="domain" description="B12-binding" evidence="6">
    <location>
        <begin position="1"/>
        <end position="143"/>
    </location>
</feature>
<dbReference type="Pfam" id="PF04055">
    <property type="entry name" value="Radical_SAM"/>
    <property type="match status" value="1"/>
</dbReference>
<comment type="cofactor">
    <cofactor evidence="1">
        <name>[4Fe-4S] cluster</name>
        <dbReference type="ChEBI" id="CHEBI:49883"/>
    </cofactor>
</comment>
<evidence type="ECO:0000256" key="5">
    <source>
        <dbReference type="ARBA" id="ARBA00023014"/>
    </source>
</evidence>
<keyword evidence="4" id="KW-0408">Iron</keyword>
<dbReference type="OrthoDB" id="9801424at2"/>
<dbReference type="InterPro" id="IPR034466">
    <property type="entry name" value="Methyltransferase_Class_B"/>
</dbReference>
<evidence type="ECO:0000313" key="9">
    <source>
        <dbReference type="Proteomes" id="UP000285523"/>
    </source>
</evidence>
<sequence>MRVVLTTIVAKGYTAPPYGIMALAAYVRTNCADLDDNVEVIPLPFSFTTSARHIALHLKARHPDVVGISCYAWNYLESIELAKSLRGFDPNVFIVIGGPQVSPDDDKLIDLEARGIVNCLVLGDGETALRQILSGLIDARSCMASEAIPIRGWINGGSVDLNCLPLPYEALNSLRADLRRTKLAFVQTTRGCPYSCSFCDQALRKVRMRDAERVKRDLAFLHQNGARRVIFFDSTFNLKRSRTLDILDYVKYNLPGLSIHISIKPEILSDEEIVSISNLDGTTVEIGIQTAERRTLKDIKRSSKIDEIGHNVNSLWRAGVHVILHTIYGLPGEGLAEWKESLDYCYSLGDVDITAFWMKILPNTRVRQEERRSDYRYSEANSFSITSSDRFTREELALAKRMTQFMNSMHALQPSDRSRLRKSIETTHEGKLSNFLQSRLS</sequence>
<dbReference type="GO" id="GO:0003824">
    <property type="term" value="F:catalytic activity"/>
    <property type="evidence" value="ECO:0007669"/>
    <property type="project" value="InterPro"/>
</dbReference>
<dbReference type="GO" id="GO:0046872">
    <property type="term" value="F:metal ion binding"/>
    <property type="evidence" value="ECO:0007669"/>
    <property type="project" value="UniProtKB-KW"/>
</dbReference>
<dbReference type="CDD" id="cd01335">
    <property type="entry name" value="Radical_SAM"/>
    <property type="match status" value="1"/>
</dbReference>
<dbReference type="InterPro" id="IPR007197">
    <property type="entry name" value="rSAM"/>
</dbReference>
<dbReference type="EMBL" id="QYYD01000005">
    <property type="protein sequence ID" value="RJF76310.1"/>
    <property type="molecule type" value="Genomic_DNA"/>
</dbReference>
<accession>A0A418VJH7</accession>
<dbReference type="PANTHER" id="PTHR43409:SF16">
    <property type="entry name" value="SLR0320 PROTEIN"/>
    <property type="match status" value="1"/>
</dbReference>
<dbReference type="GO" id="GO:0051539">
    <property type="term" value="F:4 iron, 4 sulfur cluster binding"/>
    <property type="evidence" value="ECO:0007669"/>
    <property type="project" value="UniProtKB-KW"/>
</dbReference>
<evidence type="ECO:0000256" key="3">
    <source>
        <dbReference type="ARBA" id="ARBA00022723"/>
    </source>
</evidence>
<evidence type="ECO:0000259" key="7">
    <source>
        <dbReference type="PROSITE" id="PS51918"/>
    </source>
</evidence>
<dbReference type="InterPro" id="IPR036724">
    <property type="entry name" value="Cobalamin-bd_sf"/>
</dbReference>
<comment type="caution">
    <text evidence="8">The sequence shown here is derived from an EMBL/GenBank/DDBJ whole genome shotgun (WGS) entry which is preliminary data.</text>
</comment>